<keyword evidence="4" id="KW-1185">Reference proteome</keyword>
<gene>
    <name evidence="3" type="ORF">QRX50_41705</name>
</gene>
<keyword evidence="2" id="KW-0812">Transmembrane</keyword>
<dbReference type="Proteomes" id="UP001236014">
    <property type="component" value="Chromosome"/>
</dbReference>
<evidence type="ECO:0000256" key="2">
    <source>
        <dbReference type="SAM" id="Phobius"/>
    </source>
</evidence>
<keyword evidence="2" id="KW-1133">Transmembrane helix</keyword>
<name>A0A9Y2IEW5_9PSEU</name>
<accession>A0A9Y2IEW5</accession>
<protein>
    <submittedName>
        <fullName evidence="3">Uncharacterized protein</fullName>
    </submittedName>
</protein>
<feature type="transmembrane region" description="Helical" evidence="2">
    <location>
        <begin position="14"/>
        <end position="35"/>
    </location>
</feature>
<dbReference type="AlphaFoldDB" id="A0A9Y2IEW5"/>
<feature type="region of interest" description="Disordered" evidence="1">
    <location>
        <begin position="40"/>
        <end position="69"/>
    </location>
</feature>
<organism evidence="3 4">
    <name type="scientific">Amycolatopsis carbonis</name>
    <dbReference type="NCBI Taxonomy" id="715471"/>
    <lineage>
        <taxon>Bacteria</taxon>
        <taxon>Bacillati</taxon>
        <taxon>Actinomycetota</taxon>
        <taxon>Actinomycetes</taxon>
        <taxon>Pseudonocardiales</taxon>
        <taxon>Pseudonocardiaceae</taxon>
        <taxon>Amycolatopsis</taxon>
    </lineage>
</organism>
<evidence type="ECO:0000313" key="4">
    <source>
        <dbReference type="Proteomes" id="UP001236014"/>
    </source>
</evidence>
<evidence type="ECO:0000256" key="1">
    <source>
        <dbReference type="SAM" id="MobiDB-lite"/>
    </source>
</evidence>
<reference evidence="3 4" key="1">
    <citation type="submission" date="2023-06" db="EMBL/GenBank/DDBJ databases">
        <authorList>
            <person name="Oyuntsetseg B."/>
            <person name="Kim S.B."/>
        </authorList>
    </citation>
    <scope>NUCLEOTIDE SEQUENCE [LARGE SCALE GENOMIC DNA]</scope>
    <source>
        <strain evidence="3 4">2-15</strain>
    </source>
</reference>
<dbReference type="RefSeq" id="WP_285968587.1">
    <property type="nucleotide sequence ID" value="NZ_CP127294.1"/>
</dbReference>
<proteinExistence type="predicted"/>
<dbReference type="EMBL" id="CP127294">
    <property type="protein sequence ID" value="WIX77850.1"/>
    <property type="molecule type" value="Genomic_DNA"/>
</dbReference>
<sequence length="69" mass="7454">MLFDVFGEGRQPPAFTGLLIGYVALSLALQCVGLITQSRRKLPPGHYGEPETAPAETADDDVWKPVVRG</sequence>
<keyword evidence="2" id="KW-0472">Membrane</keyword>
<dbReference type="KEGG" id="acab:QRX50_41705"/>
<evidence type="ECO:0000313" key="3">
    <source>
        <dbReference type="EMBL" id="WIX77850.1"/>
    </source>
</evidence>